<dbReference type="Gene3D" id="3.40.50.2300">
    <property type="match status" value="1"/>
</dbReference>
<sequence length="218" mass="24552">MKILLVEDDAKAAKLIARGLLEEGFYIDIVSTVAEALAAPLGIYHLILLDWMLPDGDGLDVCIKLRKSKMMIPILMLTARDTVTDKITGLNSGADDYLPKPFVFEELLARMHSLLRRNAYTKVEMITIAGISIQTYTKTVIRHGHRVILTAKEFDLLEMLMRNAGNVISRKEIAQRLWQQDMIGIDNLIDVNIKNLRQKIDLPSQSKLIHTVRGAGFI</sequence>
<evidence type="ECO:0000256" key="1">
    <source>
        <dbReference type="ARBA" id="ARBA00022553"/>
    </source>
</evidence>
<dbReference type="Proteomes" id="UP000321374">
    <property type="component" value="Unassembled WGS sequence"/>
</dbReference>
<dbReference type="GO" id="GO:0000976">
    <property type="term" value="F:transcription cis-regulatory region binding"/>
    <property type="evidence" value="ECO:0007669"/>
    <property type="project" value="TreeGrafter"/>
</dbReference>
<feature type="domain" description="OmpR/PhoB-type" evidence="9">
    <location>
        <begin position="123"/>
        <end position="218"/>
    </location>
</feature>
<dbReference type="Gene3D" id="1.10.10.10">
    <property type="entry name" value="Winged helix-like DNA-binding domain superfamily/Winged helix DNA-binding domain"/>
    <property type="match status" value="1"/>
</dbReference>
<dbReference type="PANTHER" id="PTHR48111">
    <property type="entry name" value="REGULATOR OF RPOS"/>
    <property type="match status" value="1"/>
</dbReference>
<accession>A0A5C7WIW2</accession>
<evidence type="ECO:0000256" key="7">
    <source>
        <dbReference type="PROSITE-ProRule" id="PRU01091"/>
    </source>
</evidence>
<keyword evidence="1 6" id="KW-0597">Phosphoprotein</keyword>
<dbReference type="InterPro" id="IPR011006">
    <property type="entry name" value="CheY-like_superfamily"/>
</dbReference>
<dbReference type="GO" id="GO:0000156">
    <property type="term" value="F:phosphorelay response regulator activity"/>
    <property type="evidence" value="ECO:0007669"/>
    <property type="project" value="TreeGrafter"/>
</dbReference>
<keyword evidence="2" id="KW-0902">Two-component regulatory system</keyword>
<keyword evidence="4 7" id="KW-0238">DNA-binding</keyword>
<keyword evidence="3" id="KW-0805">Transcription regulation</keyword>
<evidence type="ECO:0000256" key="6">
    <source>
        <dbReference type="PROSITE-ProRule" id="PRU00169"/>
    </source>
</evidence>
<feature type="domain" description="Response regulatory" evidence="8">
    <location>
        <begin position="2"/>
        <end position="115"/>
    </location>
</feature>
<feature type="DNA-binding region" description="OmpR/PhoB-type" evidence="7">
    <location>
        <begin position="123"/>
        <end position="218"/>
    </location>
</feature>
<dbReference type="Pfam" id="PF00072">
    <property type="entry name" value="Response_reg"/>
    <property type="match status" value="1"/>
</dbReference>
<dbReference type="InterPro" id="IPR001789">
    <property type="entry name" value="Sig_transdc_resp-reg_receiver"/>
</dbReference>
<dbReference type="GO" id="GO:0005829">
    <property type="term" value="C:cytosol"/>
    <property type="evidence" value="ECO:0007669"/>
    <property type="project" value="TreeGrafter"/>
</dbReference>
<dbReference type="SMART" id="SM00862">
    <property type="entry name" value="Trans_reg_C"/>
    <property type="match status" value="1"/>
</dbReference>
<protein>
    <submittedName>
        <fullName evidence="10">Response regulator transcription factor</fullName>
    </submittedName>
</protein>
<evidence type="ECO:0000256" key="4">
    <source>
        <dbReference type="ARBA" id="ARBA00023125"/>
    </source>
</evidence>
<dbReference type="SUPFAM" id="SSF52172">
    <property type="entry name" value="CheY-like"/>
    <property type="match status" value="1"/>
</dbReference>
<dbReference type="GO" id="GO:0032993">
    <property type="term" value="C:protein-DNA complex"/>
    <property type="evidence" value="ECO:0007669"/>
    <property type="project" value="TreeGrafter"/>
</dbReference>
<dbReference type="STRING" id="1122236.GCA_000378225_01883"/>
<proteinExistence type="predicted"/>
<gene>
    <name evidence="10" type="ORF">E6Q51_03485</name>
</gene>
<dbReference type="FunFam" id="1.10.10.10:FF:000005">
    <property type="entry name" value="Two-component system response regulator"/>
    <property type="match status" value="1"/>
</dbReference>
<keyword evidence="5" id="KW-0804">Transcription</keyword>
<dbReference type="Pfam" id="PF00486">
    <property type="entry name" value="Trans_reg_C"/>
    <property type="match status" value="1"/>
</dbReference>
<dbReference type="CDD" id="cd17624">
    <property type="entry name" value="REC_OmpR_PmrA-like"/>
    <property type="match status" value="1"/>
</dbReference>
<dbReference type="PROSITE" id="PS50110">
    <property type="entry name" value="RESPONSE_REGULATORY"/>
    <property type="match status" value="1"/>
</dbReference>
<dbReference type="AlphaFoldDB" id="A0A5C7WIW2"/>
<evidence type="ECO:0000259" key="8">
    <source>
        <dbReference type="PROSITE" id="PS50110"/>
    </source>
</evidence>
<feature type="modified residue" description="4-aspartylphosphate" evidence="6">
    <location>
        <position position="50"/>
    </location>
</feature>
<evidence type="ECO:0000256" key="5">
    <source>
        <dbReference type="ARBA" id="ARBA00023163"/>
    </source>
</evidence>
<dbReference type="PANTHER" id="PTHR48111:SF22">
    <property type="entry name" value="REGULATOR OF RPOS"/>
    <property type="match status" value="1"/>
</dbReference>
<dbReference type="CDD" id="cd00383">
    <property type="entry name" value="trans_reg_C"/>
    <property type="match status" value="1"/>
</dbReference>
<comment type="caution">
    <text evidence="10">The sequence shown here is derived from an EMBL/GenBank/DDBJ whole genome shotgun (WGS) entry which is preliminary data.</text>
</comment>
<dbReference type="Gene3D" id="6.10.250.690">
    <property type="match status" value="1"/>
</dbReference>
<dbReference type="InterPro" id="IPR036388">
    <property type="entry name" value="WH-like_DNA-bd_sf"/>
</dbReference>
<dbReference type="InterPro" id="IPR016032">
    <property type="entry name" value="Sig_transdc_resp-reg_C-effctor"/>
</dbReference>
<evidence type="ECO:0000313" key="11">
    <source>
        <dbReference type="Proteomes" id="UP000321374"/>
    </source>
</evidence>
<dbReference type="GO" id="GO:0006355">
    <property type="term" value="P:regulation of DNA-templated transcription"/>
    <property type="evidence" value="ECO:0007669"/>
    <property type="project" value="InterPro"/>
</dbReference>
<reference evidence="10 11" key="1">
    <citation type="submission" date="2018-09" db="EMBL/GenBank/DDBJ databases">
        <title>Metagenome Assembled Genomes from an Advanced Water Purification Facility.</title>
        <authorList>
            <person name="Stamps B.W."/>
            <person name="Spear J.R."/>
        </authorList>
    </citation>
    <scope>NUCLEOTIDE SEQUENCE [LARGE SCALE GENOMIC DNA]</scope>
    <source>
        <strain evidence="10">Bin_42_2</strain>
    </source>
</reference>
<evidence type="ECO:0000256" key="2">
    <source>
        <dbReference type="ARBA" id="ARBA00023012"/>
    </source>
</evidence>
<name>A0A5C7WIW2_METME</name>
<dbReference type="EMBL" id="SSGG01000058">
    <property type="protein sequence ID" value="TXI37356.1"/>
    <property type="molecule type" value="Genomic_DNA"/>
</dbReference>
<feature type="non-terminal residue" evidence="10">
    <location>
        <position position="218"/>
    </location>
</feature>
<dbReference type="SUPFAM" id="SSF46894">
    <property type="entry name" value="C-terminal effector domain of the bipartite response regulators"/>
    <property type="match status" value="1"/>
</dbReference>
<organism evidence="10 11">
    <name type="scientific">Methylophilus methylotrophus</name>
    <name type="common">Bacterium W3A1</name>
    <dbReference type="NCBI Taxonomy" id="17"/>
    <lineage>
        <taxon>Bacteria</taxon>
        <taxon>Pseudomonadati</taxon>
        <taxon>Pseudomonadota</taxon>
        <taxon>Betaproteobacteria</taxon>
        <taxon>Nitrosomonadales</taxon>
        <taxon>Methylophilaceae</taxon>
        <taxon>Methylophilus</taxon>
    </lineage>
</organism>
<evidence type="ECO:0000256" key="3">
    <source>
        <dbReference type="ARBA" id="ARBA00023015"/>
    </source>
</evidence>
<dbReference type="SMART" id="SM00448">
    <property type="entry name" value="REC"/>
    <property type="match status" value="1"/>
</dbReference>
<dbReference type="InterPro" id="IPR001867">
    <property type="entry name" value="OmpR/PhoB-type_DNA-bd"/>
</dbReference>
<dbReference type="InterPro" id="IPR039420">
    <property type="entry name" value="WalR-like"/>
</dbReference>
<evidence type="ECO:0000259" key="9">
    <source>
        <dbReference type="PROSITE" id="PS51755"/>
    </source>
</evidence>
<dbReference type="PROSITE" id="PS51755">
    <property type="entry name" value="OMPR_PHOB"/>
    <property type="match status" value="1"/>
</dbReference>
<evidence type="ECO:0000313" key="10">
    <source>
        <dbReference type="EMBL" id="TXI37356.1"/>
    </source>
</evidence>